<dbReference type="PANTHER" id="PTHR10628:SF30">
    <property type="entry name" value="EXO-ALPHA-SIALIDASE"/>
    <property type="match status" value="1"/>
</dbReference>
<evidence type="ECO:0000256" key="1">
    <source>
        <dbReference type="ARBA" id="ARBA00000427"/>
    </source>
</evidence>
<evidence type="ECO:0000259" key="6">
    <source>
        <dbReference type="SMART" id="SM00560"/>
    </source>
</evidence>
<keyword evidence="8" id="KW-1185">Reference proteome</keyword>
<dbReference type="NCBIfam" id="TIGR01409">
    <property type="entry name" value="TAT_signal_seq"/>
    <property type="match status" value="1"/>
</dbReference>
<keyword evidence="5" id="KW-1015">Disulfide bond</keyword>
<dbReference type="GO" id="GO:0005737">
    <property type="term" value="C:cytoplasm"/>
    <property type="evidence" value="ECO:0007669"/>
    <property type="project" value="TreeGrafter"/>
</dbReference>
<dbReference type="SMART" id="SM00560">
    <property type="entry name" value="LamGL"/>
    <property type="match status" value="1"/>
</dbReference>
<dbReference type="GO" id="GO:0009313">
    <property type="term" value="P:oligosaccharide catabolic process"/>
    <property type="evidence" value="ECO:0007669"/>
    <property type="project" value="TreeGrafter"/>
</dbReference>
<comment type="similarity">
    <text evidence="2">Belongs to the glycosyl hydrolase 33 family.</text>
</comment>
<dbReference type="InterPro" id="IPR026856">
    <property type="entry name" value="Sialidase_fam"/>
</dbReference>
<dbReference type="InterPro" id="IPR036278">
    <property type="entry name" value="Sialidase_sf"/>
</dbReference>
<dbReference type="CDD" id="cd00110">
    <property type="entry name" value="LamG"/>
    <property type="match status" value="1"/>
</dbReference>
<evidence type="ECO:0000256" key="3">
    <source>
        <dbReference type="ARBA" id="ARBA00012733"/>
    </source>
</evidence>
<protein>
    <recommendedName>
        <fullName evidence="3">exo-alpha-sialidase</fullName>
        <ecNumber evidence="3">3.2.1.18</ecNumber>
    </recommendedName>
</protein>
<gene>
    <name evidence="7" type="ORF">SAMN04488563_3462</name>
</gene>
<dbReference type="PROSITE" id="PS51318">
    <property type="entry name" value="TAT"/>
    <property type="match status" value="1"/>
</dbReference>
<dbReference type="GO" id="GO:0006689">
    <property type="term" value="P:ganglioside catabolic process"/>
    <property type="evidence" value="ECO:0007669"/>
    <property type="project" value="TreeGrafter"/>
</dbReference>
<evidence type="ECO:0000313" key="7">
    <source>
        <dbReference type="EMBL" id="SDU64070.1"/>
    </source>
</evidence>
<dbReference type="InterPro" id="IPR011040">
    <property type="entry name" value="Sialidase"/>
</dbReference>
<reference evidence="8" key="1">
    <citation type="submission" date="2016-10" db="EMBL/GenBank/DDBJ databases">
        <authorList>
            <person name="Varghese N."/>
            <person name="Submissions S."/>
        </authorList>
    </citation>
    <scope>NUCLEOTIDE SEQUENCE [LARGE SCALE GENOMIC DNA]</scope>
    <source>
        <strain evidence="8">DSM 45079</strain>
    </source>
</reference>
<proteinExistence type="inferred from homology"/>
<dbReference type="GO" id="GO:0016020">
    <property type="term" value="C:membrane"/>
    <property type="evidence" value="ECO:0007669"/>
    <property type="project" value="TreeGrafter"/>
</dbReference>
<accession>A0A1H2K5U3</accession>
<organism evidence="7 8">
    <name type="scientific">Jiangella alkaliphila</name>
    <dbReference type="NCBI Taxonomy" id="419479"/>
    <lineage>
        <taxon>Bacteria</taxon>
        <taxon>Bacillati</taxon>
        <taxon>Actinomycetota</taxon>
        <taxon>Actinomycetes</taxon>
        <taxon>Jiangellales</taxon>
        <taxon>Jiangellaceae</taxon>
        <taxon>Jiangella</taxon>
    </lineage>
</organism>
<dbReference type="Proteomes" id="UP000182977">
    <property type="component" value="Chromosome I"/>
</dbReference>
<comment type="catalytic activity">
    <reaction evidence="1">
        <text>Hydrolysis of alpha-(2-&gt;3)-, alpha-(2-&gt;6)-, alpha-(2-&gt;8)- glycosidic linkages of terminal sialic acid residues in oligosaccharides, glycoproteins, glycolipids, colominic acid and synthetic substrates.</text>
        <dbReference type="EC" id="3.2.1.18"/>
    </reaction>
</comment>
<dbReference type="Gene3D" id="2.120.10.10">
    <property type="match status" value="1"/>
</dbReference>
<dbReference type="InterPro" id="IPR006311">
    <property type="entry name" value="TAT_signal"/>
</dbReference>
<keyword evidence="4" id="KW-0732">Signal</keyword>
<evidence type="ECO:0000313" key="8">
    <source>
        <dbReference type="Proteomes" id="UP000182977"/>
    </source>
</evidence>
<dbReference type="SUPFAM" id="SSF49899">
    <property type="entry name" value="Concanavalin A-like lectins/glucanases"/>
    <property type="match status" value="1"/>
</dbReference>
<dbReference type="InterPro" id="IPR013320">
    <property type="entry name" value="ConA-like_dom_sf"/>
</dbReference>
<dbReference type="Pfam" id="PF13385">
    <property type="entry name" value="Laminin_G_3"/>
    <property type="match status" value="1"/>
</dbReference>
<dbReference type="OrthoDB" id="7294637at2"/>
<evidence type="ECO:0000256" key="2">
    <source>
        <dbReference type="ARBA" id="ARBA00009348"/>
    </source>
</evidence>
<feature type="domain" description="LamG-like jellyroll fold" evidence="6">
    <location>
        <begin position="469"/>
        <end position="603"/>
    </location>
</feature>
<evidence type="ECO:0000256" key="4">
    <source>
        <dbReference type="ARBA" id="ARBA00022729"/>
    </source>
</evidence>
<dbReference type="GO" id="GO:0004308">
    <property type="term" value="F:exo-alpha-sialidase activity"/>
    <property type="evidence" value="ECO:0007669"/>
    <property type="project" value="UniProtKB-EC"/>
</dbReference>
<dbReference type="InterPro" id="IPR019546">
    <property type="entry name" value="TAT_signal_bac_arc"/>
</dbReference>
<dbReference type="EMBL" id="LT629791">
    <property type="protein sequence ID" value="SDU64070.1"/>
    <property type="molecule type" value="Genomic_DNA"/>
</dbReference>
<evidence type="ECO:0000256" key="5">
    <source>
        <dbReference type="ARBA" id="ARBA00023157"/>
    </source>
</evidence>
<dbReference type="RefSeq" id="WP_082155132.1">
    <property type="nucleotide sequence ID" value="NZ_KQ061224.1"/>
</dbReference>
<name>A0A1H2K5U3_9ACTN</name>
<dbReference type="AlphaFoldDB" id="A0A1H2K5U3"/>
<dbReference type="Pfam" id="PF13088">
    <property type="entry name" value="BNR_2"/>
    <property type="match status" value="1"/>
</dbReference>
<dbReference type="PANTHER" id="PTHR10628">
    <property type="entry name" value="SIALIDASE"/>
    <property type="match status" value="1"/>
</dbReference>
<dbReference type="InterPro" id="IPR001791">
    <property type="entry name" value="Laminin_G"/>
</dbReference>
<dbReference type="EC" id="3.2.1.18" evidence="3"/>
<dbReference type="STRING" id="419479.SAMN04488563_3462"/>
<dbReference type="InterPro" id="IPR006558">
    <property type="entry name" value="LamG-like"/>
</dbReference>
<sequence length="630" mass="67154">MARQGSTRRTFLKATAVAGIGAASGISASVPGMRPAAAGPQVEYLTVFESLMDGYHTFRIPAVTKAPDGTVLAFAEGRRLAAADSGDIDLVLRRSLDGGRTWEPLQVVGDNGPNTFGNPVPLVDPASGDIVLLSTHNAGHVNAGQIRRGEVTPEESRRVFVQRSTDSGATWSEPVELTSEVKPSHWKWYATGPGHGIALQHGPHAGRLVAPCNHSFLVDALSRENSHVIYSDDGGHTWQLGAIATQTGDAVGNENSAAELSDGTVYFNARNSHLLNPGNRIATTSSDGGETFDGPFVPVLDIVTAQVQGSVLRLSPEVDRRERIVFSGPGHFIARESLTLRHSGDRAQTWSDGNVLYDGPAGYSDLVELGKDDGPPLIGALYENGDRLEEIVGSGLAYHQRITFARVPVARLDVSSPPPFVTPDSSGRGNHGVVSGTPLRGRGAFGRAVQFAGHYVEFPMNDDLALADSPFTVATWFRTEYRAFNQALFWAHSTATERAKWRIAIEGGRIRALLDDTVTARFVNGEVDVTDGAWHHLALVRDAHETVLYVDGVRAGTAGPVAGSVSQDAPGGVRVGARVDGINWPFVGAMDEIWVIREALTADRIAALMASNEVAGGAVVAHLALDTMRR</sequence>
<dbReference type="SUPFAM" id="SSF50939">
    <property type="entry name" value="Sialidases"/>
    <property type="match status" value="1"/>
</dbReference>
<dbReference type="CDD" id="cd15482">
    <property type="entry name" value="Sialidase_non-viral"/>
    <property type="match status" value="1"/>
</dbReference>
<dbReference type="Gene3D" id="2.60.120.200">
    <property type="match status" value="1"/>
</dbReference>